<evidence type="ECO:0000256" key="1">
    <source>
        <dbReference type="SAM" id="MobiDB-lite"/>
    </source>
</evidence>
<dbReference type="EMBL" id="VYYT01000334">
    <property type="protein sequence ID" value="KAK2741644.1"/>
    <property type="molecule type" value="Genomic_DNA"/>
</dbReference>
<feature type="compositionally biased region" description="Polar residues" evidence="1">
    <location>
        <begin position="93"/>
        <end position="102"/>
    </location>
</feature>
<feature type="compositionally biased region" description="Basic and acidic residues" evidence="1">
    <location>
        <begin position="209"/>
        <end position="233"/>
    </location>
</feature>
<feature type="compositionally biased region" description="Polar residues" evidence="1">
    <location>
        <begin position="61"/>
        <end position="74"/>
    </location>
</feature>
<reference evidence="2" key="1">
    <citation type="submission" date="2023-02" db="EMBL/GenBank/DDBJ databases">
        <title>Colletotrichum kahawae CIFC_Que2 genome sequencing and assembly.</title>
        <authorList>
            <person name="Baroncelli R."/>
        </authorList>
    </citation>
    <scope>NUCLEOTIDE SEQUENCE</scope>
    <source>
        <strain evidence="2">CIFC_Que2</strain>
    </source>
</reference>
<evidence type="ECO:0000313" key="2">
    <source>
        <dbReference type="EMBL" id="KAK2741644.1"/>
    </source>
</evidence>
<sequence length="464" mass="50763">MSKPTVNGVISSSAVARPPAREDASQLHAQDQGHASQGRPSPGMLADVESPVPRRIRVPSLTESIPDDSSSPQYITDPAPPHAPFASSARRPQSTAANTSVRRSYPPLFLEVVPADQGGSFHDDQEIDGFVLRQPQPSRAELVDLNSQETPANTTSSSSLGSSAINANSTVKGTNEDNNDKNKCKDDRKGKGKDDDNNAKGRGKLKTKTRSDSPRPDTPRPDTPRPDTPRPDMPRPPTLLPDTPRPDLPDEGPVDPDDLDDFIRLWIRPSIPEFLRQPDLKGKDIEETVKQFVPSSQKLASASGTQQDLRRGPCPPIQRRHHSPEEPPAHASSSAEALICDGSTDGFYYGTAYAPNEMRLRYSKQDERNLTNFERIVQYNLAVVAGEVAYISSSVHNIENTIRRWEDATNARNNGIFPPPYQQQLPPSAIPHNILAPPPAGMPVEQQLVKKTLIPDNDAISTLE</sequence>
<proteinExistence type="predicted"/>
<feature type="compositionally biased region" description="Acidic residues" evidence="1">
    <location>
        <begin position="249"/>
        <end position="259"/>
    </location>
</feature>
<evidence type="ECO:0000313" key="3">
    <source>
        <dbReference type="Proteomes" id="UP001281614"/>
    </source>
</evidence>
<feature type="compositionally biased region" description="Basic and acidic residues" evidence="1">
    <location>
        <begin position="174"/>
        <end position="199"/>
    </location>
</feature>
<accession>A0AAD9Y5F7</accession>
<dbReference type="Proteomes" id="UP001281614">
    <property type="component" value="Unassembled WGS sequence"/>
</dbReference>
<gene>
    <name evidence="2" type="ORF">CKAH01_06985</name>
</gene>
<feature type="compositionally biased region" description="Polar residues" evidence="1">
    <location>
        <begin position="293"/>
        <end position="307"/>
    </location>
</feature>
<feature type="region of interest" description="Disordered" evidence="1">
    <location>
        <begin position="1"/>
        <end position="259"/>
    </location>
</feature>
<feature type="compositionally biased region" description="Polar residues" evidence="1">
    <location>
        <begin position="1"/>
        <end position="14"/>
    </location>
</feature>
<dbReference type="AlphaFoldDB" id="A0AAD9Y5F7"/>
<feature type="region of interest" description="Disordered" evidence="1">
    <location>
        <begin position="292"/>
        <end position="335"/>
    </location>
</feature>
<feature type="compositionally biased region" description="Low complexity" evidence="1">
    <location>
        <begin position="152"/>
        <end position="169"/>
    </location>
</feature>
<organism evidence="2 3">
    <name type="scientific">Colletotrichum kahawae</name>
    <name type="common">Coffee berry disease fungus</name>
    <dbReference type="NCBI Taxonomy" id="34407"/>
    <lineage>
        <taxon>Eukaryota</taxon>
        <taxon>Fungi</taxon>
        <taxon>Dikarya</taxon>
        <taxon>Ascomycota</taxon>
        <taxon>Pezizomycotina</taxon>
        <taxon>Sordariomycetes</taxon>
        <taxon>Hypocreomycetidae</taxon>
        <taxon>Glomerellales</taxon>
        <taxon>Glomerellaceae</taxon>
        <taxon>Colletotrichum</taxon>
        <taxon>Colletotrichum gloeosporioides species complex</taxon>
    </lineage>
</organism>
<keyword evidence="3" id="KW-1185">Reference proteome</keyword>
<protein>
    <submittedName>
        <fullName evidence="2">Uncharacterized protein</fullName>
    </submittedName>
</protein>
<feature type="compositionally biased region" description="Polar residues" evidence="1">
    <location>
        <begin position="27"/>
        <end position="39"/>
    </location>
</feature>
<name>A0AAD9Y5F7_COLKA</name>
<comment type="caution">
    <text evidence="2">The sequence shown here is derived from an EMBL/GenBank/DDBJ whole genome shotgun (WGS) entry which is preliminary data.</text>
</comment>